<dbReference type="PANTHER" id="PTHR13275:SF4">
    <property type="entry name" value="VACUOLAR PROTEIN SORTING-ASSOCIATED PROTEIN 72 HOMOLOG"/>
    <property type="match status" value="1"/>
</dbReference>
<dbReference type="InterPro" id="IPR013272">
    <property type="entry name" value="Vps72/YL1_C"/>
</dbReference>
<feature type="region of interest" description="Disordered" evidence="2">
    <location>
        <begin position="795"/>
        <end position="844"/>
    </location>
</feature>
<feature type="region of interest" description="Disordered" evidence="2">
    <location>
        <begin position="1"/>
        <end position="40"/>
    </location>
</feature>
<dbReference type="GO" id="GO:0005634">
    <property type="term" value="C:nucleus"/>
    <property type="evidence" value="ECO:0007669"/>
    <property type="project" value="TreeGrafter"/>
</dbReference>
<gene>
    <name evidence="4" type="ORF">PECM_008215</name>
</gene>
<feature type="compositionally biased region" description="Basic and acidic residues" evidence="2">
    <location>
        <begin position="494"/>
        <end position="504"/>
    </location>
</feature>
<name>A0A8J8W273_9EURO</name>
<accession>A0A8J8W273</accession>
<evidence type="ECO:0000259" key="3">
    <source>
        <dbReference type="SMART" id="SM00993"/>
    </source>
</evidence>
<evidence type="ECO:0000313" key="5">
    <source>
        <dbReference type="Proteomes" id="UP000631181"/>
    </source>
</evidence>
<feature type="region of interest" description="Disordered" evidence="2">
    <location>
        <begin position="666"/>
        <end position="689"/>
    </location>
</feature>
<feature type="compositionally biased region" description="Acidic residues" evidence="2">
    <location>
        <begin position="62"/>
        <end position="102"/>
    </location>
</feature>
<feature type="compositionally biased region" description="Polar residues" evidence="2">
    <location>
        <begin position="164"/>
        <end position="174"/>
    </location>
</feature>
<comment type="similarity">
    <text evidence="1">Belongs to the VPS72/YL1 family.</text>
</comment>
<dbReference type="Pfam" id="PF08265">
    <property type="entry name" value="YL1_C"/>
    <property type="match status" value="1"/>
</dbReference>
<reference evidence="4" key="1">
    <citation type="journal article" date="2020" name="Front. Microbiol.">
        <title>Gene regulatory networks of Penicillium echinulatum 2HH and Penicillium oxalicum 114-2 inferred by a computational biology approach.</title>
        <authorList>
            <person name="Lenz A.R."/>
            <person name="Galan-Vasquez E."/>
            <person name="Balbinot E."/>
            <person name="De Abreu F.P."/>
            <person name="De Oliveira N.S."/>
            <person name="Da Rosa L.O."/>
            <person name="De Avila E Silva S."/>
            <person name="Camassola M."/>
            <person name="Dillon A.J.P."/>
            <person name="Perez-Rueda E."/>
        </authorList>
    </citation>
    <scope>NUCLEOTIDE SEQUENCE</scope>
    <source>
        <strain evidence="4">S1M29</strain>
    </source>
</reference>
<feature type="compositionally biased region" description="Basic and acidic residues" evidence="2">
    <location>
        <begin position="546"/>
        <end position="558"/>
    </location>
</feature>
<feature type="domain" description="Vps72/YL1 C-terminal" evidence="3">
    <location>
        <begin position="732"/>
        <end position="761"/>
    </location>
</feature>
<dbReference type="OrthoDB" id="3942062at2759"/>
<dbReference type="SMART" id="SM00993">
    <property type="entry name" value="YL1_C"/>
    <property type="match status" value="1"/>
</dbReference>
<feature type="region of interest" description="Disordered" evidence="2">
    <location>
        <begin position="280"/>
        <end position="654"/>
    </location>
</feature>
<dbReference type="Pfam" id="PF05764">
    <property type="entry name" value="YL1"/>
    <property type="match status" value="1"/>
</dbReference>
<dbReference type="Proteomes" id="UP000631181">
    <property type="component" value="Unassembled WGS sequence"/>
</dbReference>
<protein>
    <submittedName>
        <fullName evidence="4">YL1 nuclear protein</fullName>
    </submittedName>
</protein>
<comment type="caution">
    <text evidence="4">The sequence shown here is derived from an EMBL/GenBank/DDBJ whole genome shotgun (WGS) entry which is preliminary data.</text>
</comment>
<feature type="compositionally biased region" description="Polar residues" evidence="2">
    <location>
        <begin position="666"/>
        <end position="676"/>
    </location>
</feature>
<feature type="region of interest" description="Disordered" evidence="2">
    <location>
        <begin position="62"/>
        <end position="189"/>
    </location>
</feature>
<feature type="compositionally biased region" description="Basic and acidic residues" evidence="2">
    <location>
        <begin position="380"/>
        <end position="393"/>
    </location>
</feature>
<feature type="compositionally biased region" description="Basic and acidic residues" evidence="2">
    <location>
        <begin position="795"/>
        <end position="826"/>
    </location>
</feature>
<feature type="compositionally biased region" description="Polar residues" evidence="2">
    <location>
        <begin position="438"/>
        <end position="472"/>
    </location>
</feature>
<feature type="compositionally biased region" description="Basic and acidic residues" evidence="2">
    <location>
        <begin position="281"/>
        <end position="305"/>
    </location>
</feature>
<feature type="compositionally biased region" description="Basic and acidic residues" evidence="2">
    <location>
        <begin position="511"/>
        <end position="524"/>
    </location>
</feature>
<dbReference type="EMBL" id="WIWV01000082">
    <property type="protein sequence ID" value="KAF7714517.1"/>
    <property type="molecule type" value="Genomic_DNA"/>
</dbReference>
<feature type="compositionally biased region" description="Basic and acidic residues" evidence="2">
    <location>
        <begin position="177"/>
        <end position="189"/>
    </location>
</feature>
<organism evidence="4 5">
    <name type="scientific">Penicillium ucsense</name>
    <dbReference type="NCBI Taxonomy" id="2839758"/>
    <lineage>
        <taxon>Eukaryota</taxon>
        <taxon>Fungi</taxon>
        <taxon>Dikarya</taxon>
        <taxon>Ascomycota</taxon>
        <taxon>Pezizomycotina</taxon>
        <taxon>Eurotiomycetes</taxon>
        <taxon>Eurotiomycetidae</taxon>
        <taxon>Eurotiales</taxon>
        <taxon>Aspergillaceae</taxon>
        <taxon>Penicillium</taxon>
    </lineage>
</organism>
<evidence type="ECO:0000313" key="4">
    <source>
        <dbReference type="EMBL" id="KAF7714517.1"/>
    </source>
</evidence>
<feature type="compositionally biased region" description="Low complexity" evidence="2">
    <location>
        <begin position="585"/>
        <end position="597"/>
    </location>
</feature>
<keyword evidence="5" id="KW-1185">Reference proteome</keyword>
<evidence type="ECO:0000256" key="1">
    <source>
        <dbReference type="ARBA" id="ARBA00006832"/>
    </source>
</evidence>
<sequence>MADVLPDDPASGVQSSSEDQRAEMAVESLVQGRAKRSTAGRHMAALIDAAADDDLTLLFEEVEDDQEFAMDVEAAEDEDAGLDSSSDDDDDQGPAAPEDYEGEKELQKQERRKRRAQNDLRFQTLRKRVKIDPTAVSSVPAPAPRPKKKSERISWLPTTEDGPTRSSSRRQTMVNKELTHARLKDSQEKRIRIIATMKEAEKRKAHLKPKEMTQEDHLAEAARVERTNSKSLNRWELSEKKKAEERKAKIEALQNRRLEGPVISYWSGVATWVDGKLTKVGKVEIKAKPEKEEPRKKKKEKDEKSASVSQSGLPAMSGAAAEATVPVTDGHAPDAAVAPVETGATGPSVGVAPTDTMPSSHVQVVVSIQKAANGQAPVDRAADAETTERRPSDEQAAEGQQHLPAPAGPEHSATTENQPGVNAGDKRAATPVAITVPDGSSDTKQQAQENQAGADNLLGSETQDSGINTTNAPPLPQDQVMSSTNPHNPTPEEQVEKAIDRPGDEPDAMEIDPKPETKPVHENDSQQQEQKSSPPAPAATAASAPRDPHTLDNMEKSIEAPSLSDAATGPSGQEEGQRLTTGGVAAPAPVPASALAPEHAGSRASGVSDSDAPEPSQTPYNQVSPSSAAPPPVTSADIVEPPMQDSAPNQQEPQGERINVNNLQESTQSHEATPTAGQPEVPAAPTAPPVIEHTGRILTILENFDDRTAQSKKFSMYFNAKKPPRLTKISSSLCVITSLPSRYRDPETSLPYANSFAYKQIRRMLSQGYIWSSMLGCFVGPGGIAARGVPGRFLGKETDGDDEKEKDKGKDAEKSKAEGEKGKADKPALGSEGDSKSNPMDVDA</sequence>
<dbReference type="PANTHER" id="PTHR13275">
    <property type="entry name" value="YL-1 PROTEIN TRANSCRIPTION FACTOR-LIKE 1"/>
    <property type="match status" value="1"/>
</dbReference>
<dbReference type="InterPro" id="IPR046757">
    <property type="entry name" value="YL1_N"/>
</dbReference>
<dbReference type="AlphaFoldDB" id="A0A8J8W273"/>
<feature type="region of interest" description="Disordered" evidence="2">
    <location>
        <begin position="201"/>
        <end position="225"/>
    </location>
</feature>
<evidence type="ECO:0000256" key="2">
    <source>
        <dbReference type="SAM" id="MobiDB-lite"/>
    </source>
</evidence>
<proteinExistence type="inferred from homology"/>